<proteinExistence type="predicted"/>
<evidence type="ECO:0000313" key="1">
    <source>
        <dbReference type="EMBL" id="SVB86640.1"/>
    </source>
</evidence>
<reference evidence="1" key="1">
    <citation type="submission" date="2018-05" db="EMBL/GenBank/DDBJ databases">
        <authorList>
            <person name="Lanie J.A."/>
            <person name="Ng W.-L."/>
            <person name="Kazmierczak K.M."/>
            <person name="Andrzejewski T.M."/>
            <person name="Davidsen T.M."/>
            <person name="Wayne K.J."/>
            <person name="Tettelin H."/>
            <person name="Glass J.I."/>
            <person name="Rusch D."/>
            <person name="Podicherti R."/>
            <person name="Tsui H.-C.T."/>
            <person name="Winkler M.E."/>
        </authorList>
    </citation>
    <scope>NUCLEOTIDE SEQUENCE</scope>
</reference>
<name>A0A382HH66_9ZZZZ</name>
<accession>A0A382HH66</accession>
<gene>
    <name evidence="1" type="ORF">METZ01_LOCUS239494</name>
</gene>
<sequence length="75" mass="8082">MINFILGLFLGIAVSTVGFSTVAEWADLGLAKTKTFIQEKAENPEVAFNGLSIEDASRQFVSKFDTGVPVTDLSK</sequence>
<organism evidence="1">
    <name type="scientific">marine metagenome</name>
    <dbReference type="NCBI Taxonomy" id="408172"/>
    <lineage>
        <taxon>unclassified sequences</taxon>
        <taxon>metagenomes</taxon>
        <taxon>ecological metagenomes</taxon>
    </lineage>
</organism>
<dbReference type="AlphaFoldDB" id="A0A382HH66"/>
<protein>
    <submittedName>
        <fullName evidence="1">Uncharacterized protein</fullName>
    </submittedName>
</protein>
<dbReference type="EMBL" id="UINC01061256">
    <property type="protein sequence ID" value="SVB86640.1"/>
    <property type="molecule type" value="Genomic_DNA"/>
</dbReference>